<dbReference type="GO" id="GO:0016887">
    <property type="term" value="F:ATP hydrolysis activity"/>
    <property type="evidence" value="ECO:0007669"/>
    <property type="project" value="InterPro"/>
</dbReference>
<dbReference type="STRING" id="1802407.A3I40_04205"/>
<dbReference type="PRINTS" id="PR00943">
    <property type="entry name" value="CUATPASE"/>
</dbReference>
<feature type="transmembrane region" description="Helical" evidence="14">
    <location>
        <begin position="381"/>
        <end position="402"/>
    </location>
</feature>
<evidence type="ECO:0000256" key="4">
    <source>
        <dbReference type="ARBA" id="ARBA00022448"/>
    </source>
</evidence>
<dbReference type="Proteomes" id="UP000178723">
    <property type="component" value="Unassembled WGS sequence"/>
</dbReference>
<evidence type="ECO:0000259" key="16">
    <source>
        <dbReference type="PROSITE" id="PS50846"/>
    </source>
</evidence>
<feature type="transmembrane region" description="Helical" evidence="14">
    <location>
        <begin position="697"/>
        <end position="716"/>
    </location>
</feature>
<feature type="transmembrane region" description="Helical" evidence="14">
    <location>
        <begin position="175"/>
        <end position="194"/>
    </location>
</feature>
<evidence type="ECO:0000256" key="6">
    <source>
        <dbReference type="ARBA" id="ARBA00022692"/>
    </source>
</evidence>
<dbReference type="NCBIfam" id="TIGR01494">
    <property type="entry name" value="ATPase_P-type"/>
    <property type="match status" value="1"/>
</dbReference>
<evidence type="ECO:0000256" key="12">
    <source>
        <dbReference type="ARBA" id="ARBA00023065"/>
    </source>
</evidence>
<gene>
    <name evidence="17" type="ORF">A3I40_04205</name>
</gene>
<reference evidence="17 18" key="1">
    <citation type="journal article" date="2016" name="Nat. Commun.">
        <title>Thousands of microbial genomes shed light on interconnected biogeochemical processes in an aquifer system.</title>
        <authorList>
            <person name="Anantharaman K."/>
            <person name="Brown C.T."/>
            <person name="Hug L.A."/>
            <person name="Sharon I."/>
            <person name="Castelle C.J."/>
            <person name="Probst A.J."/>
            <person name="Thomas B.C."/>
            <person name="Singh A."/>
            <person name="Wilkins M.J."/>
            <person name="Karaoz U."/>
            <person name="Brodie E.L."/>
            <person name="Williams K.H."/>
            <person name="Hubbard S.S."/>
            <person name="Banfield J.F."/>
        </authorList>
    </citation>
    <scope>NUCLEOTIDE SEQUENCE [LARGE SCALE GENOMIC DNA]</scope>
</reference>
<dbReference type="InterPro" id="IPR059000">
    <property type="entry name" value="ATPase_P-type_domA"/>
</dbReference>
<dbReference type="Gene3D" id="3.40.50.1000">
    <property type="entry name" value="HAD superfamily/HAD-like"/>
    <property type="match status" value="1"/>
</dbReference>
<evidence type="ECO:0000256" key="10">
    <source>
        <dbReference type="ARBA" id="ARBA00022967"/>
    </source>
</evidence>
<dbReference type="InterPro" id="IPR044492">
    <property type="entry name" value="P_typ_ATPase_HD_dom"/>
</dbReference>
<keyword evidence="9 14" id="KW-0067">ATP-binding</keyword>
<evidence type="ECO:0000313" key="17">
    <source>
        <dbReference type="EMBL" id="OGL86900.1"/>
    </source>
</evidence>
<dbReference type="SUPFAM" id="SSF81665">
    <property type="entry name" value="Calcium ATPase, transmembrane domain M"/>
    <property type="match status" value="1"/>
</dbReference>
<dbReference type="GO" id="GO:0055070">
    <property type="term" value="P:copper ion homeostasis"/>
    <property type="evidence" value="ECO:0007669"/>
    <property type="project" value="TreeGrafter"/>
</dbReference>
<comment type="similarity">
    <text evidence="2 14">Belongs to the cation transport ATPase (P-type) (TC 3.A.3) family. Type IB subfamily.</text>
</comment>
<evidence type="ECO:0000256" key="9">
    <source>
        <dbReference type="ARBA" id="ARBA00022840"/>
    </source>
</evidence>
<evidence type="ECO:0000256" key="3">
    <source>
        <dbReference type="ARBA" id="ARBA00012517"/>
    </source>
</evidence>
<dbReference type="InterPro" id="IPR008250">
    <property type="entry name" value="ATPase_P-typ_transduc_dom_A_sf"/>
</dbReference>
<dbReference type="EMBL" id="MGEP01000040">
    <property type="protein sequence ID" value="OGL86900.1"/>
    <property type="molecule type" value="Genomic_DNA"/>
</dbReference>
<feature type="transmembrane region" description="Helical" evidence="14">
    <location>
        <begin position="356"/>
        <end position="375"/>
    </location>
</feature>
<keyword evidence="13 14" id="KW-0472">Membrane</keyword>
<dbReference type="Pfam" id="PF00702">
    <property type="entry name" value="Hydrolase"/>
    <property type="match status" value="1"/>
</dbReference>
<dbReference type="GO" id="GO:0005507">
    <property type="term" value="F:copper ion binding"/>
    <property type="evidence" value="ECO:0007669"/>
    <property type="project" value="TreeGrafter"/>
</dbReference>
<dbReference type="SFLD" id="SFLDF00027">
    <property type="entry name" value="p-type_atpase"/>
    <property type="match status" value="1"/>
</dbReference>
<feature type="compositionally biased region" description="Basic and acidic residues" evidence="15">
    <location>
        <begin position="95"/>
        <end position="108"/>
    </location>
</feature>
<keyword evidence="7 14" id="KW-0479">Metal-binding</keyword>
<dbReference type="SFLD" id="SFLDS00003">
    <property type="entry name" value="Haloacid_Dehalogenase"/>
    <property type="match status" value="1"/>
</dbReference>
<dbReference type="InterPro" id="IPR036163">
    <property type="entry name" value="HMA_dom_sf"/>
</dbReference>
<dbReference type="GO" id="GO:0043682">
    <property type="term" value="F:P-type divalent copper transporter activity"/>
    <property type="evidence" value="ECO:0007669"/>
    <property type="project" value="TreeGrafter"/>
</dbReference>
<dbReference type="PROSITE" id="PS01047">
    <property type="entry name" value="HMA_1"/>
    <property type="match status" value="1"/>
</dbReference>
<comment type="subcellular location">
    <subcellularLocation>
        <location evidence="1">Cell membrane</location>
        <topology evidence="1">Multi-pass membrane protein</topology>
    </subcellularLocation>
</comment>
<feature type="transmembrane region" description="Helical" evidence="14">
    <location>
        <begin position="118"/>
        <end position="137"/>
    </location>
</feature>
<dbReference type="Pfam" id="PF00403">
    <property type="entry name" value="HMA"/>
    <property type="match status" value="1"/>
</dbReference>
<dbReference type="InterPro" id="IPR036412">
    <property type="entry name" value="HAD-like_sf"/>
</dbReference>
<dbReference type="GO" id="GO:0005886">
    <property type="term" value="C:plasma membrane"/>
    <property type="evidence" value="ECO:0007669"/>
    <property type="project" value="UniProtKB-SubCell"/>
</dbReference>
<feature type="transmembrane region" description="Helical" evidence="14">
    <location>
        <begin position="200"/>
        <end position="218"/>
    </location>
</feature>
<dbReference type="InterPro" id="IPR018303">
    <property type="entry name" value="ATPase_P-typ_P_site"/>
</dbReference>
<evidence type="ECO:0000256" key="7">
    <source>
        <dbReference type="ARBA" id="ARBA00022723"/>
    </source>
</evidence>
<dbReference type="PRINTS" id="PR00119">
    <property type="entry name" value="CATATPASE"/>
</dbReference>
<keyword evidence="10" id="KW-1278">Translocase</keyword>
<keyword evidence="5 14" id="KW-1003">Cell membrane</keyword>
<evidence type="ECO:0000256" key="2">
    <source>
        <dbReference type="ARBA" id="ARBA00006024"/>
    </source>
</evidence>
<keyword evidence="4" id="KW-0813">Transport</keyword>
<dbReference type="InterPro" id="IPR027256">
    <property type="entry name" value="P-typ_ATPase_IB"/>
</dbReference>
<comment type="caution">
    <text evidence="17">The sequence shown here is derived from an EMBL/GenBank/DDBJ whole genome shotgun (WGS) entry which is preliminary data.</text>
</comment>
<dbReference type="SUPFAM" id="SSF55008">
    <property type="entry name" value="HMA, heavy metal-associated domain"/>
    <property type="match status" value="1"/>
</dbReference>
<dbReference type="PANTHER" id="PTHR43520">
    <property type="entry name" value="ATP7, ISOFORM B"/>
    <property type="match status" value="1"/>
</dbReference>
<evidence type="ECO:0000256" key="8">
    <source>
        <dbReference type="ARBA" id="ARBA00022741"/>
    </source>
</evidence>
<evidence type="ECO:0000256" key="5">
    <source>
        <dbReference type="ARBA" id="ARBA00022475"/>
    </source>
</evidence>
<feature type="transmembrane region" description="Helical" evidence="14">
    <location>
        <begin position="143"/>
        <end position="163"/>
    </location>
</feature>
<dbReference type="InterPro" id="IPR023214">
    <property type="entry name" value="HAD_sf"/>
</dbReference>
<feature type="compositionally biased region" description="Gly residues" evidence="15">
    <location>
        <begin position="83"/>
        <end position="94"/>
    </location>
</feature>
<keyword evidence="6 14" id="KW-0812">Transmembrane</keyword>
<feature type="transmembrane region" description="Helical" evidence="14">
    <location>
        <begin position="722"/>
        <end position="739"/>
    </location>
</feature>
<feature type="region of interest" description="Disordered" evidence="15">
    <location>
        <begin position="75"/>
        <end position="108"/>
    </location>
</feature>
<dbReference type="EC" id="7.2.2.8" evidence="3"/>
<organism evidence="17 18">
    <name type="scientific">Candidatus Uhrbacteria bacterium RIFCSPLOWO2_02_FULL_48_12</name>
    <dbReference type="NCBI Taxonomy" id="1802407"/>
    <lineage>
        <taxon>Bacteria</taxon>
        <taxon>Candidatus Uhriibacteriota</taxon>
    </lineage>
</organism>
<keyword evidence="12" id="KW-0406">Ion transport</keyword>
<evidence type="ECO:0000256" key="13">
    <source>
        <dbReference type="ARBA" id="ARBA00023136"/>
    </source>
</evidence>
<dbReference type="SFLD" id="SFLDG00002">
    <property type="entry name" value="C1.7:_P-type_atpase_like"/>
    <property type="match status" value="1"/>
</dbReference>
<name>A0A1F7V8T1_9BACT</name>
<dbReference type="Pfam" id="PF00122">
    <property type="entry name" value="E1-E2_ATPase"/>
    <property type="match status" value="1"/>
</dbReference>
<dbReference type="GO" id="GO:0140581">
    <property type="term" value="F:P-type monovalent copper transporter activity"/>
    <property type="evidence" value="ECO:0007669"/>
    <property type="project" value="UniProtKB-EC"/>
</dbReference>
<evidence type="ECO:0000256" key="14">
    <source>
        <dbReference type="RuleBase" id="RU362081"/>
    </source>
</evidence>
<accession>A0A1F7V8T1</accession>
<proteinExistence type="inferred from homology"/>
<evidence type="ECO:0000256" key="11">
    <source>
        <dbReference type="ARBA" id="ARBA00022989"/>
    </source>
</evidence>
<dbReference type="PANTHER" id="PTHR43520:SF8">
    <property type="entry name" value="P-TYPE CU(+) TRANSPORTER"/>
    <property type="match status" value="1"/>
</dbReference>
<keyword evidence="8 14" id="KW-0547">Nucleotide-binding</keyword>
<dbReference type="FunFam" id="3.30.70.100:FF:000005">
    <property type="entry name" value="Copper-exporting P-type ATPase A"/>
    <property type="match status" value="1"/>
</dbReference>
<keyword evidence="11 14" id="KW-1133">Transmembrane helix</keyword>
<protein>
    <recommendedName>
        <fullName evidence="3">P-type Cu(+) transporter</fullName>
        <ecNumber evidence="3">7.2.2.8</ecNumber>
    </recommendedName>
</protein>
<evidence type="ECO:0000313" key="18">
    <source>
        <dbReference type="Proteomes" id="UP000178723"/>
    </source>
</evidence>
<dbReference type="Gene3D" id="3.40.1110.10">
    <property type="entry name" value="Calcium-transporting ATPase, cytoplasmic domain N"/>
    <property type="match status" value="1"/>
</dbReference>
<dbReference type="InterPro" id="IPR006121">
    <property type="entry name" value="HMA_dom"/>
</dbReference>
<dbReference type="InterPro" id="IPR023299">
    <property type="entry name" value="ATPase_P-typ_cyto_dom_N"/>
</dbReference>
<dbReference type="InterPro" id="IPR017969">
    <property type="entry name" value="Heavy-metal-associated_CS"/>
</dbReference>
<dbReference type="PROSITE" id="PS50846">
    <property type="entry name" value="HMA_2"/>
    <property type="match status" value="1"/>
</dbReference>
<evidence type="ECO:0000256" key="1">
    <source>
        <dbReference type="ARBA" id="ARBA00004651"/>
    </source>
</evidence>
<dbReference type="FunFam" id="2.70.150.10:FF:000020">
    <property type="entry name" value="Copper-exporting P-type ATPase A"/>
    <property type="match status" value="1"/>
</dbReference>
<evidence type="ECO:0000256" key="15">
    <source>
        <dbReference type="SAM" id="MobiDB-lite"/>
    </source>
</evidence>
<dbReference type="SUPFAM" id="SSF81653">
    <property type="entry name" value="Calcium ATPase, transduction domain A"/>
    <property type="match status" value="1"/>
</dbReference>
<dbReference type="NCBIfam" id="TIGR01511">
    <property type="entry name" value="ATPase-IB1_Cu"/>
    <property type="match status" value="1"/>
</dbReference>
<dbReference type="InterPro" id="IPR001757">
    <property type="entry name" value="P_typ_ATPase"/>
</dbReference>
<dbReference type="GO" id="GO:0005524">
    <property type="term" value="F:ATP binding"/>
    <property type="evidence" value="ECO:0007669"/>
    <property type="project" value="UniProtKB-UniRule"/>
</dbReference>
<dbReference type="CDD" id="cd00371">
    <property type="entry name" value="HMA"/>
    <property type="match status" value="1"/>
</dbReference>
<dbReference type="Gene3D" id="3.30.70.100">
    <property type="match status" value="1"/>
</dbReference>
<dbReference type="SUPFAM" id="SSF56784">
    <property type="entry name" value="HAD-like"/>
    <property type="match status" value="1"/>
</dbReference>
<dbReference type="AlphaFoldDB" id="A0A1F7V8T1"/>
<dbReference type="CDD" id="cd02094">
    <property type="entry name" value="P-type_ATPase_Cu-like"/>
    <property type="match status" value="1"/>
</dbReference>
<dbReference type="InterPro" id="IPR023298">
    <property type="entry name" value="ATPase_P-typ_TM_dom_sf"/>
</dbReference>
<dbReference type="Gene3D" id="2.70.150.10">
    <property type="entry name" value="Calcium-transporting ATPase, cytoplasmic transduction domain A"/>
    <property type="match status" value="1"/>
</dbReference>
<sequence>MAIIKTQLNIEGMNCASCVAHIEGDLKKLNGVKDAKVNLVLNRGEVEYDESKVGVADLLAAVKQAGYTATPLVEHDRHAGHSGPHGGTHEGGLAHGDDHSSHSSPESDKAITSRWQNFIAAAILSAGVVVLEFTFEIPNERVLMLLLSAGVLYFGREFFTAGLPGLIRFRPNMDTLVALGVGAAFLYSSYTTLWQPAADQYFLDVAIITTFILLGRYLEARAKGRASEAIKKLLKLSAKTAHRLTESGSIEDIPIDAVQVGDRLLVKPGEKIPTDGVIIDGASAIDESMVTGESIPIDKAVDDEVIGATLNGNGSLTMRAEKVGAATMLAQIIKLVEEAQMSKAPIQKLVDQVSSYFVWAVMLVAMITLLGWYLASGNFAAALIYAVAVLVIACPCALGLATPISIVVGTGRGATLGVLIKKAEALEKMQKITAMAFDKTGTITKGHPEVQEWVAVSNDESEAYFFEAYTLESRSEHPLAKSIVEWLKEKYHVTSSVPMIAIAAVTGRGMSGEYQGAKYRIGSIRFLREQGVYVGEEQDKIEQYASRGFTVIGFSRNQKLIGFFAVQDGLKDSSGEAVKQLKNRGIRTVMLTGDNSSVAREIAKKVGIDEVQAEVMPQDKVEAVKRLQKEGYFVAMVGDGINDSPALAAANVGIAMGTGTDVAMEAGDVVLVKGDLSKAAEAISLSAATLRNIKQNLFWAFIYNTVGVPVAALGFLSPEFSAAAMALSSVSVVLNALRLKRVALR</sequence>
<feature type="domain" description="HMA" evidence="16">
    <location>
        <begin position="4"/>
        <end position="70"/>
    </location>
</feature>
<dbReference type="PROSITE" id="PS00154">
    <property type="entry name" value="ATPASE_E1_E2"/>
    <property type="match status" value="1"/>
</dbReference>
<dbReference type="NCBIfam" id="TIGR01525">
    <property type="entry name" value="ATPase-IB_hvy"/>
    <property type="match status" value="1"/>
</dbReference>